<sequence>MTDDDKSNKNQATGRRMFLTRSLAAGGALSALPLATLNPAQAAEPNPDFSTPVDNRPYTPTYFQEAEVAFLEAACGRLIPKDENGPGAVEAGVIEYLDRQMESGYGHAATWYMQGPFADAPPEFGYQSRLKPREVYRAGIAATNDYCKQHFDGKVFAELNDLQKDDILKQLEAGKITYDQVKAGDFFSFLLNHTREGFLSDPIHGGNKGMVGWKLIGFPGARADFYDWVGRNEQYPLGPVSISGERG</sequence>
<keyword evidence="1" id="KW-0732">Signal</keyword>
<dbReference type="InterPro" id="IPR006311">
    <property type="entry name" value="TAT_signal"/>
</dbReference>
<comment type="caution">
    <text evidence="2">The sequence shown here is derived from an EMBL/GenBank/DDBJ whole genome shotgun (WGS) entry which is preliminary data.</text>
</comment>
<dbReference type="RefSeq" id="WP_024005033.1">
    <property type="nucleotide sequence ID" value="NZ_KI650979.1"/>
</dbReference>
<dbReference type="HOGENOM" id="CLU_065508_0_0_4"/>
<keyword evidence="3" id="KW-1185">Reference proteome</keyword>
<dbReference type="STRING" id="1424334.W822_10320"/>
<gene>
    <name evidence="2" type="ORF">W822_10320</name>
</gene>
<dbReference type="Pfam" id="PF13618">
    <property type="entry name" value="Gluconate_2-dh3"/>
    <property type="match status" value="1"/>
</dbReference>
<feature type="signal peptide" evidence="1">
    <location>
        <begin position="1"/>
        <end position="42"/>
    </location>
</feature>
<dbReference type="Proteomes" id="UP000018733">
    <property type="component" value="Unassembled WGS sequence"/>
</dbReference>
<name>V8QV55_9BURK</name>
<dbReference type="EMBL" id="AYXT01000009">
    <property type="protein sequence ID" value="ETF03190.1"/>
    <property type="molecule type" value="Genomic_DNA"/>
</dbReference>
<reference evidence="2 3" key="1">
    <citation type="journal article" date="2014" name="Genome Announc.">
        <title>Draft Genome Sequence of Advenella kashmirensis Strain W13003, a Polycyclic Aromatic Hydrocarbon-Degrading Bacterium.</title>
        <authorList>
            <person name="Wang X."/>
            <person name="Jin D."/>
            <person name="Zhou L."/>
            <person name="Wu L."/>
            <person name="An W."/>
            <person name="Zhao L."/>
        </authorList>
    </citation>
    <scope>NUCLEOTIDE SEQUENCE [LARGE SCALE GENOMIC DNA]</scope>
    <source>
        <strain evidence="2 3">W13003</strain>
    </source>
</reference>
<proteinExistence type="predicted"/>
<feature type="chain" id="PRO_5004771731" evidence="1">
    <location>
        <begin position="43"/>
        <end position="247"/>
    </location>
</feature>
<dbReference type="PROSITE" id="PS51318">
    <property type="entry name" value="TAT"/>
    <property type="match status" value="1"/>
</dbReference>
<dbReference type="eggNOG" id="ENOG502Z7SX">
    <property type="taxonomic scope" value="Bacteria"/>
</dbReference>
<protein>
    <submittedName>
        <fullName evidence="2">Gluconate 2-dehydrogenase</fullName>
    </submittedName>
</protein>
<evidence type="ECO:0000313" key="2">
    <source>
        <dbReference type="EMBL" id="ETF03190.1"/>
    </source>
</evidence>
<evidence type="ECO:0000256" key="1">
    <source>
        <dbReference type="SAM" id="SignalP"/>
    </source>
</evidence>
<evidence type="ECO:0000313" key="3">
    <source>
        <dbReference type="Proteomes" id="UP000018733"/>
    </source>
</evidence>
<dbReference type="InterPro" id="IPR027056">
    <property type="entry name" value="Gluconate_2DH_su3"/>
</dbReference>
<dbReference type="PATRIC" id="fig|1424334.3.peg.2071"/>
<organism evidence="2 3">
    <name type="scientific">Advenella kashmirensis W13003</name>
    <dbReference type="NCBI Taxonomy" id="1424334"/>
    <lineage>
        <taxon>Bacteria</taxon>
        <taxon>Pseudomonadati</taxon>
        <taxon>Pseudomonadota</taxon>
        <taxon>Betaproteobacteria</taxon>
        <taxon>Burkholderiales</taxon>
        <taxon>Alcaligenaceae</taxon>
    </lineage>
</organism>
<dbReference type="AlphaFoldDB" id="V8QV55"/>
<accession>V8QV55</accession>